<dbReference type="RefSeq" id="WP_017493156.1">
    <property type="nucleotide sequence ID" value="NZ_CAUQAZ010000085.1"/>
</dbReference>
<keyword evidence="2" id="KW-0732">Signal</keyword>
<accession>A0A1X0WG82</accession>
<proteinExistence type="predicted"/>
<feature type="region of interest" description="Disordered" evidence="1">
    <location>
        <begin position="27"/>
        <end position="60"/>
    </location>
</feature>
<feature type="compositionally biased region" description="Low complexity" evidence="1">
    <location>
        <begin position="48"/>
        <end position="60"/>
    </location>
</feature>
<dbReference type="EMBL" id="MRWE01000012">
    <property type="protein sequence ID" value="ORJ25782.1"/>
    <property type="molecule type" value="Genomic_DNA"/>
</dbReference>
<feature type="signal peptide" evidence="2">
    <location>
        <begin position="1"/>
        <end position="25"/>
    </location>
</feature>
<keyword evidence="4" id="KW-1185">Reference proteome</keyword>
<comment type="caution">
    <text evidence="3">The sequence shown here is derived from an EMBL/GenBank/DDBJ whole genome shotgun (WGS) entry which is preliminary data.</text>
</comment>
<gene>
    <name evidence="3" type="ORF">BS640_09005</name>
</gene>
<dbReference type="Proteomes" id="UP000192536">
    <property type="component" value="Unassembled WGS sequence"/>
</dbReference>
<dbReference type="AlphaFoldDB" id="A0A1X0WG82"/>
<feature type="chain" id="PRO_5010867427" description="Copper resistance protein" evidence="2">
    <location>
        <begin position="26"/>
        <end position="134"/>
    </location>
</feature>
<dbReference type="STRING" id="1646377.BS640_09005"/>
<dbReference type="GeneID" id="93566745"/>
<organism evidence="3 4">
    <name type="scientific">Rouxiella badensis</name>
    <dbReference type="NCBI Taxonomy" id="1646377"/>
    <lineage>
        <taxon>Bacteria</taxon>
        <taxon>Pseudomonadati</taxon>
        <taxon>Pseudomonadota</taxon>
        <taxon>Gammaproteobacteria</taxon>
        <taxon>Enterobacterales</taxon>
        <taxon>Yersiniaceae</taxon>
        <taxon>Rouxiella</taxon>
    </lineage>
</organism>
<reference evidence="3 4" key="1">
    <citation type="journal article" date="2017" name="Int. J. Syst. Evol. Microbiol.">
        <title>Rouxiella badensis sp. nov. and Rouxiella silvae sp. nov. isolated from peat bog soil in Germany and emendation of the genus description.</title>
        <authorList>
            <person name="Le Fleche-Mateos A."/>
            <person name="Kugler J.H."/>
            <person name="Hansen S.H."/>
            <person name="Syldatk C."/>
            <person name="Hausmann R."/>
            <person name="Lomprez F."/>
            <person name="Vandenbogaert M."/>
            <person name="Manuguerra J.C."/>
            <person name="Grimont P.A."/>
        </authorList>
    </citation>
    <scope>NUCLEOTIDE SEQUENCE [LARGE SCALE GENOMIC DNA]</scope>
    <source>
        <strain evidence="3 4">DSM 100043</strain>
    </source>
</reference>
<evidence type="ECO:0000256" key="2">
    <source>
        <dbReference type="SAM" id="SignalP"/>
    </source>
</evidence>
<name>A0A1X0WG82_9GAMM</name>
<evidence type="ECO:0000256" key="1">
    <source>
        <dbReference type="SAM" id="MobiDB-lite"/>
    </source>
</evidence>
<evidence type="ECO:0000313" key="3">
    <source>
        <dbReference type="EMBL" id="ORJ25782.1"/>
    </source>
</evidence>
<protein>
    <recommendedName>
        <fullName evidence="5">Copper resistance protein</fullName>
    </recommendedName>
</protein>
<evidence type="ECO:0008006" key="5">
    <source>
        <dbReference type="Google" id="ProtNLM"/>
    </source>
</evidence>
<sequence length="134" mass="14245">MKISTRTLLLPLCGIAALISVGSQAAESTDKAPQGAPMTQPQDEPPFHGEGMPHFPPMGMMMPPPPMHGFCHGGELFCASVASDNPTDTLQKLNGVIPAATAGKHYEVRVSVVEVPDFPRHEHGPRDPQSNNGK</sequence>
<evidence type="ECO:0000313" key="4">
    <source>
        <dbReference type="Proteomes" id="UP000192536"/>
    </source>
</evidence>